<sequence length="280" mass="31383">MSKLFDLDSPLMRILNKVADLMILNVATLLFCVPGLFSGYVALQIYMSEGVINLPAILMFVVLSIPIGSALTGMHFVLLKMVRGDEAYIIKDFWKSFKLNFKQASVIWLIFEVAGFLLIADYKIYMGSDTFPKIMLIMTGVVAIVIFIIYIYVFPVLSRFSNTIANTIKNSFLMSVLGLPRTLGMILITGASFALPVLGATLIYRIFPIYLLFGLSLPGFLCALLYSPLFKRFEPEVKEEKMSTEEELLEAARAIQGAKDEDYDEVAKIIQDDGMDDEDN</sequence>
<evidence type="ECO:0000313" key="2">
    <source>
        <dbReference type="EMBL" id="SER75142.1"/>
    </source>
</evidence>
<keyword evidence="1" id="KW-0812">Transmembrane</keyword>
<feature type="transmembrane region" description="Helical" evidence="1">
    <location>
        <begin position="134"/>
        <end position="157"/>
    </location>
</feature>
<dbReference type="InterPro" id="IPR006938">
    <property type="entry name" value="DUF624"/>
</dbReference>
<organism evidence="2 3">
    <name type="scientific">Butyrivibrio fibrisolvens</name>
    <dbReference type="NCBI Taxonomy" id="831"/>
    <lineage>
        <taxon>Bacteria</taxon>
        <taxon>Bacillati</taxon>
        <taxon>Bacillota</taxon>
        <taxon>Clostridia</taxon>
        <taxon>Lachnospirales</taxon>
        <taxon>Lachnospiraceae</taxon>
        <taxon>Butyrivibrio</taxon>
    </lineage>
</organism>
<proteinExistence type="predicted"/>
<keyword evidence="1" id="KW-1133">Transmembrane helix</keyword>
<dbReference type="RefSeq" id="WP_051213200.1">
    <property type="nucleotide sequence ID" value="NZ_FOGJ01000010.1"/>
</dbReference>
<dbReference type="eggNOG" id="COG5578">
    <property type="taxonomic scope" value="Bacteria"/>
</dbReference>
<protein>
    <submittedName>
        <fullName evidence="2">Uncharacterized membrane protein YesL</fullName>
    </submittedName>
</protein>
<dbReference type="EMBL" id="FOGJ01000010">
    <property type="protein sequence ID" value="SER75142.1"/>
    <property type="molecule type" value="Genomic_DNA"/>
</dbReference>
<dbReference type="Pfam" id="PF04854">
    <property type="entry name" value="DUF624"/>
    <property type="match status" value="1"/>
</dbReference>
<feature type="transmembrane region" description="Helical" evidence="1">
    <location>
        <begin position="99"/>
        <end position="122"/>
    </location>
</feature>
<dbReference type="AlphaFoldDB" id="A0A1H9RQS9"/>
<feature type="transmembrane region" description="Helical" evidence="1">
    <location>
        <begin position="178"/>
        <end position="203"/>
    </location>
</feature>
<keyword evidence="1" id="KW-0472">Membrane</keyword>
<reference evidence="2 3" key="1">
    <citation type="submission" date="2016-10" db="EMBL/GenBank/DDBJ databases">
        <authorList>
            <person name="de Groot N.N."/>
        </authorList>
    </citation>
    <scope>NUCLEOTIDE SEQUENCE [LARGE SCALE GENOMIC DNA]</scope>
    <source>
        <strain evidence="2 3">AR40</strain>
    </source>
</reference>
<evidence type="ECO:0000313" key="3">
    <source>
        <dbReference type="Proteomes" id="UP000182584"/>
    </source>
</evidence>
<feature type="transmembrane region" description="Helical" evidence="1">
    <location>
        <begin position="52"/>
        <end position="78"/>
    </location>
</feature>
<gene>
    <name evidence="2" type="ORF">SAMN04487884_11075</name>
</gene>
<dbReference type="Proteomes" id="UP000182584">
    <property type="component" value="Unassembled WGS sequence"/>
</dbReference>
<accession>A0A1H9RQS9</accession>
<evidence type="ECO:0000256" key="1">
    <source>
        <dbReference type="SAM" id="Phobius"/>
    </source>
</evidence>
<dbReference type="OrthoDB" id="9814991at2"/>
<feature type="transmembrane region" description="Helical" evidence="1">
    <location>
        <begin position="21"/>
        <end position="46"/>
    </location>
</feature>
<name>A0A1H9RQS9_BUTFI</name>
<feature type="transmembrane region" description="Helical" evidence="1">
    <location>
        <begin position="209"/>
        <end position="229"/>
    </location>
</feature>